<feature type="chain" id="PRO_5022847342" evidence="8">
    <location>
        <begin position="20"/>
        <end position="287"/>
    </location>
</feature>
<dbReference type="AlphaFoldDB" id="A0A5B8MTG8"/>
<keyword evidence="3" id="KW-0479">Metal-binding</keyword>
<keyword evidence="4" id="KW-0223">Dioxygenase</keyword>
<dbReference type="GO" id="GO:0004656">
    <property type="term" value="F:procollagen-proline 4-dioxygenase activity"/>
    <property type="evidence" value="ECO:0007669"/>
    <property type="project" value="UniProtKB-EC"/>
</dbReference>
<dbReference type="GO" id="GO:0005506">
    <property type="term" value="F:iron ion binding"/>
    <property type="evidence" value="ECO:0007669"/>
    <property type="project" value="InterPro"/>
</dbReference>
<comment type="catalytic activity">
    <reaction evidence="7">
        <text>L-prolyl-[collagen] + 2-oxoglutarate + O2 = trans-4-hydroxy-L-prolyl-[collagen] + succinate + CO2</text>
        <dbReference type="Rhea" id="RHEA:18945"/>
        <dbReference type="Rhea" id="RHEA-COMP:11676"/>
        <dbReference type="Rhea" id="RHEA-COMP:11680"/>
        <dbReference type="ChEBI" id="CHEBI:15379"/>
        <dbReference type="ChEBI" id="CHEBI:16526"/>
        <dbReference type="ChEBI" id="CHEBI:16810"/>
        <dbReference type="ChEBI" id="CHEBI:30031"/>
        <dbReference type="ChEBI" id="CHEBI:50342"/>
        <dbReference type="ChEBI" id="CHEBI:61965"/>
        <dbReference type="EC" id="1.14.11.2"/>
    </reaction>
</comment>
<dbReference type="PANTHER" id="PTHR10869:SF246">
    <property type="entry name" value="TRANSMEMBRANE PROLYL 4-HYDROXYLASE"/>
    <property type="match status" value="1"/>
</dbReference>
<dbReference type="SMART" id="SM00702">
    <property type="entry name" value="P4Hc"/>
    <property type="match status" value="1"/>
</dbReference>
<evidence type="ECO:0000256" key="7">
    <source>
        <dbReference type="ARBA" id="ARBA00049169"/>
    </source>
</evidence>
<reference evidence="10 11" key="1">
    <citation type="submission" date="2018-07" db="EMBL/GenBank/DDBJ databases">
        <title>The complete nuclear genome of the prasinophyte Chloropicon primus (CCMP1205).</title>
        <authorList>
            <person name="Pombert J.-F."/>
            <person name="Otis C."/>
            <person name="Turmel M."/>
            <person name="Lemieux C."/>
        </authorList>
    </citation>
    <scope>NUCLEOTIDE SEQUENCE [LARGE SCALE GENOMIC DNA]</scope>
    <source>
        <strain evidence="10 11">CCMP1205</strain>
    </source>
</reference>
<dbReference type="GO" id="GO:0031418">
    <property type="term" value="F:L-ascorbic acid binding"/>
    <property type="evidence" value="ECO:0007669"/>
    <property type="project" value="InterPro"/>
</dbReference>
<dbReference type="InterPro" id="IPR045054">
    <property type="entry name" value="P4HA-like"/>
</dbReference>
<evidence type="ECO:0000313" key="11">
    <source>
        <dbReference type="Proteomes" id="UP000316726"/>
    </source>
</evidence>
<evidence type="ECO:0000256" key="3">
    <source>
        <dbReference type="ARBA" id="ARBA00022723"/>
    </source>
</evidence>
<keyword evidence="6" id="KW-0408">Iron</keyword>
<dbReference type="InterPro" id="IPR006620">
    <property type="entry name" value="Pro_4_hyd_alph"/>
</dbReference>
<sequence>MNVAIACIVFSLFLGAAQGIRFARGGTSEKASGACSELNRLNTSYHLLSWEPRVVLVKNFAEPKDLEVFVGLASPKMAESGLKLRPGEEFNSSIRTSTGAFVDSKEDKTSTIQRVEERLATLTGIHREMGEAWNVLHYPVNGHYAHHMDWFNPVDFPDLGKNNRLATFLFYLRSPEGGGETIFPRSKGGDGYKGGEAIENFDTCDRGLKVKAEPGDGILFYSQTPGLVLDERSLHGGCPVAQGEKWVATKWMHNSEVGYVNSQLGPHSCATLDMSIDVEQIPVPVFE</sequence>
<dbReference type="InterPro" id="IPR005123">
    <property type="entry name" value="Oxoglu/Fe-dep_dioxygenase_dom"/>
</dbReference>
<dbReference type="InterPro" id="IPR044862">
    <property type="entry name" value="Pro_4_hyd_alph_FE2OG_OXY"/>
</dbReference>
<evidence type="ECO:0000256" key="5">
    <source>
        <dbReference type="ARBA" id="ARBA00023002"/>
    </source>
</evidence>
<feature type="signal peptide" evidence="8">
    <location>
        <begin position="1"/>
        <end position="19"/>
    </location>
</feature>
<dbReference type="Gene3D" id="2.60.120.620">
    <property type="entry name" value="q2cbj1_9rhob like domain"/>
    <property type="match status" value="1"/>
</dbReference>
<gene>
    <name evidence="10" type="ORF">A3770_11p62090</name>
</gene>
<dbReference type="STRING" id="1764295.A0A5B8MTG8"/>
<accession>A0A5B8MTG8</accession>
<feature type="domain" description="Fe2OG dioxygenase" evidence="9">
    <location>
        <begin position="124"/>
        <end position="254"/>
    </location>
</feature>
<dbReference type="GO" id="GO:0005789">
    <property type="term" value="C:endoplasmic reticulum membrane"/>
    <property type="evidence" value="ECO:0007669"/>
    <property type="project" value="UniProtKB-SubCell"/>
</dbReference>
<comment type="cofactor">
    <cofactor evidence="1">
        <name>L-ascorbate</name>
        <dbReference type="ChEBI" id="CHEBI:38290"/>
    </cofactor>
</comment>
<dbReference type="PROSITE" id="PS51471">
    <property type="entry name" value="FE2OG_OXY"/>
    <property type="match status" value="1"/>
</dbReference>
<name>A0A5B8MTG8_9CHLO</name>
<keyword evidence="5" id="KW-0560">Oxidoreductase</keyword>
<dbReference type="OrthoDB" id="420380at2759"/>
<keyword evidence="11" id="KW-1185">Reference proteome</keyword>
<dbReference type="Pfam" id="PF13640">
    <property type="entry name" value="2OG-FeII_Oxy_3"/>
    <property type="match status" value="1"/>
</dbReference>
<evidence type="ECO:0000256" key="4">
    <source>
        <dbReference type="ARBA" id="ARBA00022964"/>
    </source>
</evidence>
<proteinExistence type="predicted"/>
<evidence type="ECO:0000256" key="2">
    <source>
        <dbReference type="ARBA" id="ARBA00004648"/>
    </source>
</evidence>
<dbReference type="EMBL" id="CP031044">
    <property type="protein sequence ID" value="QDZ23691.1"/>
    <property type="molecule type" value="Genomic_DNA"/>
</dbReference>
<protein>
    <submittedName>
        <fullName evidence="10">Putative prolyl 4-hydroxylase</fullName>
    </submittedName>
</protein>
<evidence type="ECO:0000256" key="1">
    <source>
        <dbReference type="ARBA" id="ARBA00001961"/>
    </source>
</evidence>
<dbReference type="PANTHER" id="PTHR10869">
    <property type="entry name" value="PROLYL 4-HYDROXYLASE ALPHA SUBUNIT"/>
    <property type="match status" value="1"/>
</dbReference>
<dbReference type="Proteomes" id="UP000316726">
    <property type="component" value="Chromosome 11"/>
</dbReference>
<keyword evidence="8" id="KW-0732">Signal</keyword>
<evidence type="ECO:0000313" key="10">
    <source>
        <dbReference type="EMBL" id="QDZ23691.1"/>
    </source>
</evidence>
<comment type="subcellular location">
    <subcellularLocation>
        <location evidence="2">Endoplasmic reticulum membrane</location>
        <topology evidence="2">Single-pass type II membrane protein</topology>
    </subcellularLocation>
</comment>
<evidence type="ECO:0000259" key="9">
    <source>
        <dbReference type="PROSITE" id="PS51471"/>
    </source>
</evidence>
<evidence type="ECO:0000256" key="8">
    <source>
        <dbReference type="SAM" id="SignalP"/>
    </source>
</evidence>
<organism evidence="10 11">
    <name type="scientific">Chloropicon primus</name>
    <dbReference type="NCBI Taxonomy" id="1764295"/>
    <lineage>
        <taxon>Eukaryota</taxon>
        <taxon>Viridiplantae</taxon>
        <taxon>Chlorophyta</taxon>
        <taxon>Chloropicophyceae</taxon>
        <taxon>Chloropicales</taxon>
        <taxon>Chloropicaceae</taxon>
        <taxon>Chloropicon</taxon>
    </lineage>
</organism>
<evidence type="ECO:0000256" key="6">
    <source>
        <dbReference type="ARBA" id="ARBA00023004"/>
    </source>
</evidence>